<dbReference type="InterPro" id="IPR025110">
    <property type="entry name" value="AMP-bd_C"/>
</dbReference>
<dbReference type="Pfam" id="PF00501">
    <property type="entry name" value="AMP-binding"/>
    <property type="match status" value="1"/>
</dbReference>
<feature type="domain" description="AMP-binding enzyme C-terminal" evidence="2">
    <location>
        <begin position="434"/>
        <end position="509"/>
    </location>
</feature>
<evidence type="ECO:0000313" key="5">
    <source>
        <dbReference type="Proteomes" id="UP000298774"/>
    </source>
</evidence>
<reference evidence="4 5" key="1">
    <citation type="submission" date="2018-09" db="EMBL/GenBank/DDBJ databases">
        <title>Whole genome based analysis of evolution and adaptive divergence in Indian and Brazilian strains of Azospirillum brasilense.</title>
        <authorList>
            <person name="Singh C."/>
            <person name="Tripathi A.K."/>
        </authorList>
    </citation>
    <scope>NUCLEOTIDE SEQUENCE [LARGE SCALE GENOMIC DNA]</scope>
    <source>
        <strain evidence="4 5">MTCC4038</strain>
        <plasmid evidence="4 5">p1</plasmid>
    </source>
</reference>
<geneLocation type="plasmid" evidence="4 5">
    <name>p1</name>
</geneLocation>
<dbReference type="RefSeq" id="WP_035678212.1">
    <property type="nucleotide sequence ID" value="NZ_CP012915.1"/>
</dbReference>
<reference evidence="3 6" key="2">
    <citation type="submission" date="2023-11" db="EMBL/GenBank/DDBJ databases">
        <title>MicrobeMod: A computational toolkit for identifying prokaryotic methylation and restriction-modification with nanopore sequencing.</title>
        <authorList>
            <person name="Crits-Christoph A."/>
            <person name="Kang S.C."/>
            <person name="Lee H."/>
            <person name="Ostrov N."/>
        </authorList>
    </citation>
    <scope>NUCLEOTIDE SEQUENCE [LARGE SCALE GENOMIC DNA]</scope>
    <source>
        <strain evidence="3 6">ATCC 29145</strain>
    </source>
</reference>
<dbReference type="PANTHER" id="PTHR43767">
    <property type="entry name" value="LONG-CHAIN-FATTY-ACID--COA LIGASE"/>
    <property type="match status" value="1"/>
</dbReference>
<dbReference type="AlphaFoldDB" id="A0A0P0EIP7"/>
<name>A0A0P0EIP7_AZOBR</name>
<feature type="domain" description="AMP-dependent synthetase/ligase" evidence="1">
    <location>
        <begin position="10"/>
        <end position="379"/>
    </location>
</feature>
<dbReference type="InterPro" id="IPR020845">
    <property type="entry name" value="AMP-binding_CS"/>
</dbReference>
<sequence length="519" mass="55631">MAHLLHQFLSETAARRPHHTALIAGENAVTFAELDRQSDAVACALQSAGVVRGDRVAVMLENSIEYVAGLFGALKAGAVYVPVNPSTKADKLAYILTDAGVRALIAPAALARQVVPATGEAPHLATTLWVGPAVPAGAGGLSFTDIVAAHPDAPSGSTKPQNRGLIDQDLAAILYTSGTTGRPKGVMLSHAALVNTTWSISTYLENTPDDVVMCVLPLTFGYGLSQILTGARVGFTVVLERSFAFPAETLARMVKHRITGLPGVPTFFSTLLGMEALKTADLSSLRYLTNAAAPLPTAHIDRLRERFPDAAFYSMYGMTECCTRICYLDPRDLGTKTASVGRAIPNCEAYVVDELGNRAAPGEVGELVVRGANVMRGYWNRPEETAKRLRSGPQGETLLHTGDLFTMDADGCLYFVSRKDDVFKCRGEKVSPKEVENALYELEAVVEAAVLGVPDPADGMAVKAYLVVRPGATLTEMAIRQHCRGRLESHLVPKFIEIRDELPKTESGKIKRAMLAETA</sequence>
<accession>A0A0P0EIP7</accession>
<dbReference type="Gene3D" id="3.30.300.30">
    <property type="match status" value="1"/>
</dbReference>
<dbReference type="InterPro" id="IPR000873">
    <property type="entry name" value="AMP-dep_synth/lig_dom"/>
</dbReference>
<dbReference type="PROSITE" id="PS00455">
    <property type="entry name" value="AMP_BINDING"/>
    <property type="match status" value="1"/>
</dbReference>
<dbReference type="KEGG" id="abf:AMK58_20580"/>
<gene>
    <name evidence="4" type="ORF">D3868_16705</name>
    <name evidence="3" type="ORF">SIM66_12365</name>
</gene>
<evidence type="ECO:0000313" key="3">
    <source>
        <dbReference type="EMBL" id="MDX5951982.1"/>
    </source>
</evidence>
<dbReference type="SUPFAM" id="SSF56801">
    <property type="entry name" value="Acetyl-CoA synthetase-like"/>
    <property type="match status" value="1"/>
</dbReference>
<dbReference type="Gene3D" id="3.40.50.12780">
    <property type="entry name" value="N-terminal domain of ligase-like"/>
    <property type="match status" value="1"/>
</dbReference>
<evidence type="ECO:0000259" key="1">
    <source>
        <dbReference type="Pfam" id="PF00501"/>
    </source>
</evidence>
<evidence type="ECO:0000313" key="6">
    <source>
        <dbReference type="Proteomes" id="UP001277471"/>
    </source>
</evidence>
<proteinExistence type="predicted"/>
<dbReference type="EMBL" id="CP032340">
    <property type="protein sequence ID" value="QCO10713.1"/>
    <property type="molecule type" value="Genomic_DNA"/>
</dbReference>
<dbReference type="InterPro" id="IPR050237">
    <property type="entry name" value="ATP-dep_AMP-bd_enzyme"/>
</dbReference>
<keyword evidence="4" id="KW-0614">Plasmid</keyword>
<evidence type="ECO:0000259" key="2">
    <source>
        <dbReference type="Pfam" id="PF13193"/>
    </source>
</evidence>
<dbReference type="InterPro" id="IPR020459">
    <property type="entry name" value="AMP-binding"/>
</dbReference>
<dbReference type="GeneID" id="56451501"/>
<dbReference type="EMBL" id="JAWXYC010000003">
    <property type="protein sequence ID" value="MDX5951982.1"/>
    <property type="molecule type" value="Genomic_DNA"/>
</dbReference>
<dbReference type="PRINTS" id="PR00154">
    <property type="entry name" value="AMPBINDING"/>
</dbReference>
<keyword evidence="4" id="KW-0436">Ligase</keyword>
<dbReference type="GO" id="GO:0016877">
    <property type="term" value="F:ligase activity, forming carbon-sulfur bonds"/>
    <property type="evidence" value="ECO:0007669"/>
    <property type="project" value="UniProtKB-ARBA"/>
</dbReference>
<organism evidence="4 5">
    <name type="scientific">Azospirillum brasilense</name>
    <dbReference type="NCBI Taxonomy" id="192"/>
    <lineage>
        <taxon>Bacteria</taxon>
        <taxon>Pseudomonadati</taxon>
        <taxon>Pseudomonadota</taxon>
        <taxon>Alphaproteobacteria</taxon>
        <taxon>Rhodospirillales</taxon>
        <taxon>Azospirillaceae</taxon>
        <taxon>Azospirillum</taxon>
    </lineage>
</organism>
<dbReference type="Pfam" id="PF13193">
    <property type="entry name" value="AMP-binding_C"/>
    <property type="match status" value="1"/>
</dbReference>
<evidence type="ECO:0000313" key="4">
    <source>
        <dbReference type="EMBL" id="QCO10713.1"/>
    </source>
</evidence>
<dbReference type="Proteomes" id="UP001277471">
    <property type="component" value="Unassembled WGS sequence"/>
</dbReference>
<keyword evidence="6" id="KW-1185">Reference proteome</keyword>
<dbReference type="InterPro" id="IPR045851">
    <property type="entry name" value="AMP-bd_C_sf"/>
</dbReference>
<dbReference type="InterPro" id="IPR042099">
    <property type="entry name" value="ANL_N_sf"/>
</dbReference>
<dbReference type="PANTHER" id="PTHR43767:SF10">
    <property type="entry name" value="SURFACTIN SYNTHASE SUBUNIT 1"/>
    <property type="match status" value="1"/>
</dbReference>
<protein>
    <submittedName>
        <fullName evidence="3">Class I adenylate-forming enzyme family protein</fullName>
    </submittedName>
    <submittedName>
        <fullName evidence="4">Long-chain fatty acid--CoA ligase</fullName>
    </submittedName>
</protein>
<dbReference type="Proteomes" id="UP000298774">
    <property type="component" value="Plasmid p1"/>
</dbReference>